<reference evidence="3" key="1">
    <citation type="submission" date="2025-08" db="UniProtKB">
        <authorList>
            <consortium name="RefSeq"/>
        </authorList>
    </citation>
    <scope>IDENTIFICATION</scope>
    <source>
        <tissue evidence="3">Tentacle</tissue>
    </source>
</reference>
<gene>
    <name evidence="3" type="primary">LOC116288122</name>
</gene>
<dbReference type="PANTHER" id="PTHR43591:SF110">
    <property type="entry name" value="RHODANESE DOMAIN-CONTAINING PROTEIN"/>
    <property type="match status" value="1"/>
</dbReference>
<dbReference type="Proteomes" id="UP000515163">
    <property type="component" value="Unplaced"/>
</dbReference>
<dbReference type="PANTHER" id="PTHR43591">
    <property type="entry name" value="METHYLTRANSFERASE"/>
    <property type="match status" value="1"/>
</dbReference>
<protein>
    <submittedName>
        <fullName evidence="3">Methyltransferase-like protein 27</fullName>
    </submittedName>
</protein>
<name>A0A6P8HDS8_ACTTE</name>
<dbReference type="AlphaFoldDB" id="A0A6P8HDS8"/>
<evidence type="ECO:0000313" key="2">
    <source>
        <dbReference type="Proteomes" id="UP000515163"/>
    </source>
</evidence>
<keyword evidence="2" id="KW-1185">Reference proteome</keyword>
<dbReference type="Pfam" id="PF08241">
    <property type="entry name" value="Methyltransf_11"/>
    <property type="match status" value="1"/>
</dbReference>
<dbReference type="FunCoup" id="A0A6P8HDS8">
    <property type="interactions" value="16"/>
</dbReference>
<dbReference type="InterPro" id="IPR029063">
    <property type="entry name" value="SAM-dependent_MTases_sf"/>
</dbReference>
<dbReference type="RefSeq" id="XP_031550725.1">
    <property type="nucleotide sequence ID" value="XM_031694865.1"/>
</dbReference>
<dbReference type="CDD" id="cd02440">
    <property type="entry name" value="AdoMet_MTases"/>
    <property type="match status" value="1"/>
</dbReference>
<feature type="domain" description="Methyltransferase type 11" evidence="1">
    <location>
        <begin position="80"/>
        <end position="175"/>
    </location>
</feature>
<proteinExistence type="predicted"/>
<dbReference type="KEGG" id="aten:116288122"/>
<sequence>MQQIHDEADHGSYNGSLDLSKLALSSNSEKDVKELYNRWAKDYDKDANFYGYVSHKTCADIFNVEMTNAFGNDKQKMRILDVGAGTGIIGQHLKELGYTGIDGLDISQKMLNIARDKGIYKNLICAALSEKKIDQIQTGYYDALISSGTITVGHVLPPALDEIVRLVKPGGVICFSIRVDVHDSPNYGYKEKMDELLKARKWTLVKKQPAVYHTNVGERVEYENCYIFAYRIL</sequence>
<dbReference type="OrthoDB" id="3647at2759"/>
<evidence type="ECO:0000313" key="3">
    <source>
        <dbReference type="RefSeq" id="XP_031550725.1"/>
    </source>
</evidence>
<dbReference type="GO" id="GO:0008757">
    <property type="term" value="F:S-adenosylmethionine-dependent methyltransferase activity"/>
    <property type="evidence" value="ECO:0007669"/>
    <property type="project" value="InterPro"/>
</dbReference>
<dbReference type="Gene3D" id="3.40.50.150">
    <property type="entry name" value="Vaccinia Virus protein VP39"/>
    <property type="match status" value="1"/>
</dbReference>
<accession>A0A6P8HDS8</accession>
<dbReference type="SUPFAM" id="SSF53335">
    <property type="entry name" value="S-adenosyl-L-methionine-dependent methyltransferases"/>
    <property type="match status" value="1"/>
</dbReference>
<dbReference type="GeneID" id="116288122"/>
<dbReference type="InParanoid" id="A0A6P8HDS8"/>
<evidence type="ECO:0000259" key="1">
    <source>
        <dbReference type="Pfam" id="PF08241"/>
    </source>
</evidence>
<dbReference type="InterPro" id="IPR013216">
    <property type="entry name" value="Methyltransf_11"/>
</dbReference>
<organism evidence="2 3">
    <name type="scientific">Actinia tenebrosa</name>
    <name type="common">Australian red waratah sea anemone</name>
    <dbReference type="NCBI Taxonomy" id="6105"/>
    <lineage>
        <taxon>Eukaryota</taxon>
        <taxon>Metazoa</taxon>
        <taxon>Cnidaria</taxon>
        <taxon>Anthozoa</taxon>
        <taxon>Hexacorallia</taxon>
        <taxon>Actiniaria</taxon>
        <taxon>Actiniidae</taxon>
        <taxon>Actinia</taxon>
    </lineage>
</organism>